<gene>
    <name evidence="3" type="ORF">G7Y89_g1218</name>
</gene>
<dbReference type="PANTHER" id="PTHR30011">
    <property type="entry name" value="ALKANESULFONATE MONOOXYGENASE-RELATED"/>
    <property type="match status" value="1"/>
</dbReference>
<evidence type="ECO:0000259" key="2">
    <source>
        <dbReference type="Pfam" id="PF00296"/>
    </source>
</evidence>
<dbReference type="GO" id="GO:0004497">
    <property type="term" value="F:monooxygenase activity"/>
    <property type="evidence" value="ECO:0007669"/>
    <property type="project" value="InterPro"/>
</dbReference>
<evidence type="ECO:0000313" key="3">
    <source>
        <dbReference type="EMBL" id="KAF4636848.1"/>
    </source>
</evidence>
<dbReference type="InterPro" id="IPR011251">
    <property type="entry name" value="Luciferase-like_dom"/>
</dbReference>
<dbReference type="InterPro" id="IPR016215">
    <property type="entry name" value="NTA_MOA"/>
</dbReference>
<feature type="domain" description="Luciferase-like" evidence="2">
    <location>
        <begin position="13"/>
        <end position="291"/>
    </location>
</feature>
<comment type="caution">
    <text evidence="3">The sequence shown here is derived from an EMBL/GenBank/DDBJ whole genome shotgun (WGS) entry which is preliminary data.</text>
</comment>
<keyword evidence="4" id="KW-1185">Reference proteome</keyword>
<dbReference type="Proteomes" id="UP000566819">
    <property type="component" value="Unassembled WGS sequence"/>
</dbReference>
<reference evidence="3 4" key="1">
    <citation type="submission" date="2020-03" db="EMBL/GenBank/DDBJ databases">
        <title>Draft Genome Sequence of Cudoniella acicularis.</title>
        <authorList>
            <person name="Buettner E."/>
            <person name="Kellner H."/>
        </authorList>
    </citation>
    <scope>NUCLEOTIDE SEQUENCE [LARGE SCALE GENOMIC DNA]</scope>
    <source>
        <strain evidence="3 4">DSM 108380</strain>
    </source>
</reference>
<evidence type="ECO:0000313" key="4">
    <source>
        <dbReference type="Proteomes" id="UP000566819"/>
    </source>
</evidence>
<dbReference type="GO" id="GO:0016705">
    <property type="term" value="F:oxidoreductase activity, acting on paired donors, with incorporation or reduction of molecular oxygen"/>
    <property type="evidence" value="ECO:0007669"/>
    <property type="project" value="InterPro"/>
</dbReference>
<organism evidence="3 4">
    <name type="scientific">Cudoniella acicularis</name>
    <dbReference type="NCBI Taxonomy" id="354080"/>
    <lineage>
        <taxon>Eukaryota</taxon>
        <taxon>Fungi</taxon>
        <taxon>Dikarya</taxon>
        <taxon>Ascomycota</taxon>
        <taxon>Pezizomycotina</taxon>
        <taxon>Leotiomycetes</taxon>
        <taxon>Helotiales</taxon>
        <taxon>Tricladiaceae</taxon>
        <taxon>Cudoniella</taxon>
    </lineage>
</organism>
<dbReference type="Gene3D" id="3.20.20.30">
    <property type="entry name" value="Luciferase-like domain"/>
    <property type="match status" value="1"/>
</dbReference>
<dbReference type="InterPro" id="IPR051260">
    <property type="entry name" value="Diverse_substr_monoxygenases"/>
</dbReference>
<proteinExistence type="inferred from homology"/>
<name>A0A8H4RWH1_9HELO</name>
<comment type="similarity">
    <text evidence="1">Belongs to the NtaA/SnaA/DszA monooxygenase family.</text>
</comment>
<dbReference type="EMBL" id="JAAMPI010000046">
    <property type="protein sequence ID" value="KAF4636848.1"/>
    <property type="molecule type" value="Genomic_DNA"/>
</dbReference>
<dbReference type="PIRSF" id="PIRSF000337">
    <property type="entry name" value="NTA_MOA"/>
    <property type="match status" value="1"/>
</dbReference>
<dbReference type="OrthoDB" id="5561043at2759"/>
<dbReference type="NCBIfam" id="TIGR03860">
    <property type="entry name" value="FMN_nitrolo"/>
    <property type="match status" value="1"/>
</dbReference>
<dbReference type="PANTHER" id="PTHR30011:SF41">
    <property type="entry name" value="XENOBIOTIC COMPOUND MONOOXYGENASE, DSZA FAMILY (AFU_ORTHOLOGUE AFUA_3G15040)"/>
    <property type="match status" value="1"/>
</dbReference>
<evidence type="ECO:0000256" key="1">
    <source>
        <dbReference type="ARBA" id="ARBA00033748"/>
    </source>
</evidence>
<dbReference type="InterPro" id="IPR036661">
    <property type="entry name" value="Luciferase-like_sf"/>
</dbReference>
<dbReference type="Pfam" id="PF00296">
    <property type="entry name" value="Bac_luciferase"/>
    <property type="match status" value="1"/>
</dbReference>
<dbReference type="SUPFAM" id="SSF51679">
    <property type="entry name" value="Bacterial luciferase-like"/>
    <property type="match status" value="1"/>
</dbReference>
<dbReference type="AlphaFoldDB" id="A0A8H4RWH1"/>
<accession>A0A8H4RWH1</accession>
<protein>
    <recommendedName>
        <fullName evidence="2">Luciferase-like domain-containing protein</fullName>
    </recommendedName>
</protein>
<sequence>MSTPGHVNPGFWRQPANRSQEYNYIEYWISLAKTLEKGKFHGLFLTDMLGIYDVYKGPDNIYSVLPGAAQFPITDPFLAVAAMTTVTKSLSFGITASTTYEHPSALARRFSTLDHLSNGRVGWNIVTSYLENAARNLGLNTQIPRDERYAIVMEYLEVMYKLWEGSWRDDAVVKDLVTRQYTVPERVRRIDHKGKTFSVAGPHTVEPSCQRTHFIFQAGTSTEGKKFAAKHAKTMFVPGMESRIVRKSTNEIRAPAMEQGRDPKGIKLLVGMLVIVDETDDLAQAKYEDDLSYADLEGSLALFGGWTSADFSKFSDDEDFAFTGPGAIQNMITSWSATIPGSKGTEWTKARIAKELALGGPHPKAIGSAKTVADILENWTLEGDVDGFSLSYAVSPVV</sequence>